<dbReference type="AlphaFoldDB" id="A0A859IJX6"/>
<dbReference type="InterPro" id="IPR053812">
    <property type="entry name" value="HTH_Sigma70_ECF-like"/>
</dbReference>
<evidence type="ECO:0000313" key="2">
    <source>
        <dbReference type="EMBL" id="QKY74054.1"/>
    </source>
</evidence>
<dbReference type="Proteomes" id="UP000509790">
    <property type="component" value="Chromosome"/>
</dbReference>
<evidence type="ECO:0000259" key="1">
    <source>
        <dbReference type="Pfam" id="PF07638"/>
    </source>
</evidence>
<accession>A0A859IJX6</accession>
<gene>
    <name evidence="2" type="ORF">FLK62_09590</name>
</gene>
<reference evidence="2 3" key="1">
    <citation type="submission" date="2019-06" db="EMBL/GenBank/DDBJ databases">
        <title>Complete genome sequence of Haemophilus parasuis HPS412.</title>
        <authorList>
            <person name="Yang S."/>
            <person name="Huang C."/>
        </authorList>
    </citation>
    <scope>NUCLEOTIDE SEQUENCE [LARGE SCALE GENOMIC DNA]</scope>
    <source>
        <strain evidence="2 3">HPS412</strain>
    </source>
</reference>
<dbReference type="EMBL" id="CP041334">
    <property type="protein sequence ID" value="QKY74054.1"/>
    <property type="molecule type" value="Genomic_DNA"/>
</dbReference>
<feature type="domain" description="RNA polymerase sigma-70 ECF-like HTH" evidence="1">
    <location>
        <begin position="48"/>
        <end position="114"/>
    </location>
</feature>
<organism evidence="2 3">
    <name type="scientific">Glaesserella parasuis</name>
    <name type="common">Haemophilus parasuis</name>
    <dbReference type="NCBI Taxonomy" id="738"/>
    <lineage>
        <taxon>Bacteria</taxon>
        <taxon>Pseudomonadati</taxon>
        <taxon>Pseudomonadota</taxon>
        <taxon>Gammaproteobacteria</taxon>
        <taxon>Pasteurellales</taxon>
        <taxon>Pasteurellaceae</taxon>
        <taxon>Glaesserella</taxon>
    </lineage>
</organism>
<proteinExistence type="predicted"/>
<protein>
    <submittedName>
        <fullName evidence="2">Antitermination protein</fullName>
    </submittedName>
</protein>
<evidence type="ECO:0000313" key="3">
    <source>
        <dbReference type="Proteomes" id="UP000509790"/>
    </source>
</evidence>
<dbReference type="Pfam" id="PF07638">
    <property type="entry name" value="Sigma70_ECF"/>
    <property type="match status" value="1"/>
</dbReference>
<sequence>MYTNCGRGSIDDILNVWVRRWASHRGCRGYPSLQSFMPEATVKITKYSIDELSEEHYLKLDEAVMTLHDLNLEAYQVLMAVFLQGQDKKNICLEMHISPRTYDNRLRTARDFMAGAVFGSGLIRLKF</sequence>
<name>A0A859IJX6_GLAPU</name>